<dbReference type="CDD" id="cd01569">
    <property type="entry name" value="PBEF_like"/>
    <property type="match status" value="1"/>
</dbReference>
<dbReference type="NCBIfam" id="NF006629">
    <property type="entry name" value="PRK09198.1"/>
    <property type="match status" value="1"/>
</dbReference>
<dbReference type="InterPro" id="IPR013785">
    <property type="entry name" value="Aldolase_TIM"/>
</dbReference>
<evidence type="ECO:0000256" key="6">
    <source>
        <dbReference type="ARBA" id="ARBA00035024"/>
    </source>
</evidence>
<evidence type="ECO:0000256" key="5">
    <source>
        <dbReference type="ARBA" id="ARBA00035007"/>
    </source>
</evidence>
<dbReference type="PIRSF" id="PIRSF005943">
    <property type="entry name" value="NMPRT"/>
    <property type="match status" value="1"/>
</dbReference>
<dbReference type="InterPro" id="IPR016471">
    <property type="entry name" value="Nicotinamide_PRibTrfase"/>
</dbReference>
<dbReference type="InterPro" id="IPR041529">
    <property type="entry name" value="DUF5598"/>
</dbReference>
<dbReference type="Pfam" id="PF18127">
    <property type="entry name" value="NAMPT_N"/>
    <property type="match status" value="1"/>
</dbReference>
<dbReference type="SUPFAM" id="SSF51690">
    <property type="entry name" value="Nicotinate/Quinolinate PRTase C-terminal domain-like"/>
    <property type="match status" value="1"/>
</dbReference>
<name>A0ABS6S9U8_9PAST</name>
<evidence type="ECO:0000256" key="8">
    <source>
        <dbReference type="ARBA" id="ARBA00047835"/>
    </source>
</evidence>
<evidence type="ECO:0000256" key="2">
    <source>
        <dbReference type="ARBA" id="ARBA00022642"/>
    </source>
</evidence>
<keyword evidence="12" id="KW-1185">Reference proteome</keyword>
<protein>
    <recommendedName>
        <fullName evidence="7">Nicotinamide phosphoribosyltransferase</fullName>
        <ecNumber evidence="6">2.4.2.12</ecNumber>
    </recommendedName>
</protein>
<evidence type="ECO:0000259" key="10">
    <source>
        <dbReference type="Pfam" id="PF18127"/>
    </source>
</evidence>
<keyword evidence="11" id="KW-0436">Ligase</keyword>
<evidence type="ECO:0000256" key="3">
    <source>
        <dbReference type="ARBA" id="ARBA00022676"/>
    </source>
</evidence>
<comment type="caution">
    <text evidence="11">The sequence shown here is derived from an EMBL/GenBank/DDBJ whole genome shotgun (WGS) entry which is preliminary data.</text>
</comment>
<keyword evidence="3 11" id="KW-0328">Glycosyltransferase</keyword>
<keyword evidence="2" id="KW-0662">Pyridine nucleotide biosynthesis</keyword>
<dbReference type="PANTHER" id="PTHR43816:SF1">
    <property type="entry name" value="NICOTINAMIDE PHOSPHORIBOSYLTRANSFERASE"/>
    <property type="match status" value="1"/>
</dbReference>
<evidence type="ECO:0000256" key="1">
    <source>
        <dbReference type="ARBA" id="ARBA00010897"/>
    </source>
</evidence>
<dbReference type="EMBL" id="JABULY010000008">
    <property type="protein sequence ID" value="MBV6532304.1"/>
    <property type="molecule type" value="Genomic_DNA"/>
</dbReference>
<dbReference type="Gene3D" id="3.20.20.70">
    <property type="entry name" value="Aldolase class I"/>
    <property type="match status" value="1"/>
</dbReference>
<keyword evidence="4" id="KW-0808">Transferase</keyword>
<comment type="similarity">
    <text evidence="1">Belongs to the NAPRTase family.</text>
</comment>
<dbReference type="Proteomes" id="UP001196379">
    <property type="component" value="Unassembled WGS sequence"/>
</dbReference>
<dbReference type="Pfam" id="PF04095">
    <property type="entry name" value="NAPRTase"/>
    <property type="match status" value="1"/>
</dbReference>
<evidence type="ECO:0000259" key="9">
    <source>
        <dbReference type="Pfam" id="PF04095"/>
    </source>
</evidence>
<dbReference type="InterPro" id="IPR041525">
    <property type="entry name" value="N/Namide_PRibTrfase"/>
</dbReference>
<reference evidence="11 12" key="1">
    <citation type="journal article" date="2021" name="Mol. Ecol.">
        <title>Polar bear-adapted Ursidibacter maritimus are remarkably conserved after generations in captivity.</title>
        <authorList>
            <person name="Espinosa-Gongora C."/>
            <person name="Hansen M.J."/>
            <person name="Bertelsen M.F."/>
            <person name="Bojesen A.M."/>
        </authorList>
    </citation>
    <scope>NUCLEOTIDE SEQUENCE [LARGE SCALE GENOMIC DNA]</scope>
    <source>
        <strain evidence="11 12">Pb43106</strain>
    </source>
</reference>
<dbReference type="GO" id="GO:0004516">
    <property type="term" value="F:nicotinate phosphoribosyltransferase activity"/>
    <property type="evidence" value="ECO:0007669"/>
    <property type="project" value="UniProtKB-EC"/>
</dbReference>
<organism evidence="11 12">
    <name type="scientific">Ursidibacter maritimus</name>
    <dbReference type="NCBI Taxonomy" id="1331689"/>
    <lineage>
        <taxon>Bacteria</taxon>
        <taxon>Pseudomonadati</taxon>
        <taxon>Pseudomonadota</taxon>
        <taxon>Gammaproteobacteria</taxon>
        <taxon>Pasteurellales</taxon>
        <taxon>Pasteurellaceae</taxon>
        <taxon>Ursidibacter</taxon>
    </lineage>
</organism>
<feature type="domain" description="Nicotinate/nicotinamide phosphoribosyltransferase" evidence="9">
    <location>
        <begin position="173"/>
        <end position="444"/>
    </location>
</feature>
<comment type="pathway">
    <text evidence="5">Cofactor biosynthesis; NAD(+) biosynthesis; nicotinamide D-ribonucleotide from 5-phospho-alpha-D-ribose 1-diphosphate and nicotinamide: step 1/1.</text>
</comment>
<dbReference type="RefSeq" id="WP_157402498.1">
    <property type="nucleotide sequence ID" value="NZ_JABULY010000008.1"/>
</dbReference>
<comment type="catalytic activity">
    <reaction evidence="8">
        <text>beta-nicotinamide D-ribonucleotide + diphosphate = 5-phospho-alpha-D-ribose 1-diphosphate + nicotinamide + H(+)</text>
        <dbReference type="Rhea" id="RHEA:16149"/>
        <dbReference type="ChEBI" id="CHEBI:14649"/>
        <dbReference type="ChEBI" id="CHEBI:15378"/>
        <dbReference type="ChEBI" id="CHEBI:17154"/>
        <dbReference type="ChEBI" id="CHEBI:33019"/>
        <dbReference type="ChEBI" id="CHEBI:58017"/>
        <dbReference type="EC" id="2.4.2.12"/>
    </reaction>
    <physiologicalReaction direction="right-to-left" evidence="8">
        <dbReference type="Rhea" id="RHEA:16151"/>
    </physiologicalReaction>
</comment>
<dbReference type="InterPro" id="IPR036068">
    <property type="entry name" value="Nicotinate_pribotase-like_C"/>
</dbReference>
<accession>A0ABS6S9U8</accession>
<evidence type="ECO:0000313" key="11">
    <source>
        <dbReference type="EMBL" id="MBV6532304.1"/>
    </source>
</evidence>
<dbReference type="GeneID" id="65548293"/>
<gene>
    <name evidence="11" type="ORF">HT657_09250</name>
</gene>
<evidence type="ECO:0000256" key="4">
    <source>
        <dbReference type="ARBA" id="ARBA00022679"/>
    </source>
</evidence>
<evidence type="ECO:0000313" key="12">
    <source>
        <dbReference type="Proteomes" id="UP001196379"/>
    </source>
</evidence>
<feature type="domain" description="Nicotinamide phosphoribosyltransferase N-terminal" evidence="10">
    <location>
        <begin position="8"/>
        <end position="100"/>
    </location>
</feature>
<dbReference type="PANTHER" id="PTHR43816">
    <property type="entry name" value="NICOTINAMIDE PHOSPHORIBOSYLTRANSFERASE"/>
    <property type="match status" value="1"/>
</dbReference>
<sequence length="461" mass="51788">MYTSNFSNLLLNIDSYKASHWLQYPPNTEYLSYYIEARGGKFDVVAFGIQAFIKEYLLKPITQQDIDDAEQVLIAHGLSFNRQGWQRLLDKHQGFLPLKIEAVAEGTVLPTSNVVCQITNTDPEFFWLAGYLETALLRAIWYPSTVASISYFCKQKIKQALLQSSDDLSGLSFQLHDFGARGASSLETVALGSLAHLVNFKGTDSVSALVAAKRWYNSNEMPAFSIPAAEHSTITAWGKENEKFAYENMIDQFAGENKIYSVVSDSYNLWNAVSHIWGEQLKEKVIEKGGRLVIRPDSGEPIEVVCRTLEILADKFGYRVNSKGYKVLPDFIRIIQGDGINSNSIEAILNAIMQAGFSVENVNFGMGGGLLQQINRDTMGWAMKASAICINGEWKAIYKDPITSQAKRSKKGILALTKSENEWQTVRIEELNDKENQLRTIFLNGKLLIDESFEQVRQRAE</sequence>
<dbReference type="EC" id="2.4.2.12" evidence="6"/>
<dbReference type="GO" id="GO:0016757">
    <property type="term" value="F:glycosyltransferase activity"/>
    <property type="evidence" value="ECO:0007669"/>
    <property type="project" value="UniProtKB-KW"/>
</dbReference>
<proteinExistence type="inferred from homology"/>
<evidence type="ECO:0000256" key="7">
    <source>
        <dbReference type="ARBA" id="ARBA00035036"/>
    </source>
</evidence>